<name>A0A0E9PZV2_ANGAN</name>
<proteinExistence type="predicted"/>
<dbReference type="AlphaFoldDB" id="A0A0E9PZV2"/>
<reference evidence="1" key="2">
    <citation type="journal article" date="2015" name="Fish Shellfish Immunol.">
        <title>Early steps in the European eel (Anguilla anguilla)-Vibrio vulnificus interaction in the gills: Role of the RtxA13 toxin.</title>
        <authorList>
            <person name="Callol A."/>
            <person name="Pajuelo D."/>
            <person name="Ebbesson L."/>
            <person name="Teles M."/>
            <person name="MacKenzie S."/>
            <person name="Amaro C."/>
        </authorList>
    </citation>
    <scope>NUCLEOTIDE SEQUENCE</scope>
</reference>
<reference evidence="1" key="1">
    <citation type="submission" date="2014-11" db="EMBL/GenBank/DDBJ databases">
        <authorList>
            <person name="Amaro Gonzalez C."/>
        </authorList>
    </citation>
    <scope>NUCLEOTIDE SEQUENCE</scope>
</reference>
<dbReference type="EMBL" id="GBXM01098401">
    <property type="protein sequence ID" value="JAH10176.1"/>
    <property type="molecule type" value="Transcribed_RNA"/>
</dbReference>
<sequence length="33" mass="3639">MGYSSTYLVCTLCRTRGTLPHPFRVYTTGQGDG</sequence>
<protein>
    <submittedName>
        <fullName evidence="1">Uncharacterized protein</fullName>
    </submittedName>
</protein>
<evidence type="ECO:0000313" key="1">
    <source>
        <dbReference type="EMBL" id="JAH10176.1"/>
    </source>
</evidence>
<organism evidence="1">
    <name type="scientific">Anguilla anguilla</name>
    <name type="common">European freshwater eel</name>
    <name type="synonym">Muraena anguilla</name>
    <dbReference type="NCBI Taxonomy" id="7936"/>
    <lineage>
        <taxon>Eukaryota</taxon>
        <taxon>Metazoa</taxon>
        <taxon>Chordata</taxon>
        <taxon>Craniata</taxon>
        <taxon>Vertebrata</taxon>
        <taxon>Euteleostomi</taxon>
        <taxon>Actinopterygii</taxon>
        <taxon>Neopterygii</taxon>
        <taxon>Teleostei</taxon>
        <taxon>Anguilliformes</taxon>
        <taxon>Anguillidae</taxon>
        <taxon>Anguilla</taxon>
    </lineage>
</organism>
<accession>A0A0E9PZV2</accession>